<accession>A0ABW3M5J6</accession>
<gene>
    <name evidence="1" type="ORF">ACFQ1S_04295</name>
</gene>
<dbReference type="Proteomes" id="UP001597045">
    <property type="component" value="Unassembled WGS sequence"/>
</dbReference>
<organism evidence="1 2">
    <name type="scientific">Kibdelosporangium lantanae</name>
    <dbReference type="NCBI Taxonomy" id="1497396"/>
    <lineage>
        <taxon>Bacteria</taxon>
        <taxon>Bacillati</taxon>
        <taxon>Actinomycetota</taxon>
        <taxon>Actinomycetes</taxon>
        <taxon>Pseudonocardiales</taxon>
        <taxon>Pseudonocardiaceae</taxon>
        <taxon>Kibdelosporangium</taxon>
    </lineage>
</organism>
<name>A0ABW3M5J6_9PSEU</name>
<dbReference type="EMBL" id="JBHTIS010000147">
    <property type="protein sequence ID" value="MFD1044869.1"/>
    <property type="molecule type" value="Genomic_DNA"/>
</dbReference>
<feature type="non-terminal residue" evidence="1">
    <location>
        <position position="1"/>
    </location>
</feature>
<proteinExistence type="predicted"/>
<sequence>DLVPLGVCHSLGNAFGGMFWCYRVTELAAGRSTIYTVEYDVTRESPVTLLTDSLLAAMHQHLLEGARSLAAERERTRGCRSGGGEVDDYEVEAARLFVERIEDLRRRDDSSH</sequence>
<evidence type="ECO:0000313" key="2">
    <source>
        <dbReference type="Proteomes" id="UP001597045"/>
    </source>
</evidence>
<comment type="caution">
    <text evidence="1">The sequence shown here is derived from an EMBL/GenBank/DDBJ whole genome shotgun (WGS) entry which is preliminary data.</text>
</comment>
<keyword evidence="2" id="KW-1185">Reference proteome</keyword>
<protein>
    <recommendedName>
        <fullName evidence="3">Polyketide cyclase</fullName>
    </recommendedName>
</protein>
<evidence type="ECO:0000313" key="1">
    <source>
        <dbReference type="EMBL" id="MFD1044869.1"/>
    </source>
</evidence>
<evidence type="ECO:0008006" key="3">
    <source>
        <dbReference type="Google" id="ProtNLM"/>
    </source>
</evidence>
<reference evidence="2" key="1">
    <citation type="journal article" date="2019" name="Int. J. Syst. Evol. Microbiol.">
        <title>The Global Catalogue of Microorganisms (GCM) 10K type strain sequencing project: providing services to taxonomists for standard genome sequencing and annotation.</title>
        <authorList>
            <consortium name="The Broad Institute Genomics Platform"/>
            <consortium name="The Broad Institute Genome Sequencing Center for Infectious Disease"/>
            <person name="Wu L."/>
            <person name="Ma J."/>
        </authorList>
    </citation>
    <scope>NUCLEOTIDE SEQUENCE [LARGE SCALE GENOMIC DNA]</scope>
    <source>
        <strain evidence="2">JCM 31486</strain>
    </source>
</reference>